<feature type="chain" id="PRO_5045994461" evidence="3">
    <location>
        <begin position="37"/>
        <end position="122"/>
    </location>
</feature>
<dbReference type="Pfam" id="PF06737">
    <property type="entry name" value="Transglycosylas"/>
    <property type="match status" value="1"/>
</dbReference>
<dbReference type="Gene3D" id="1.10.530.10">
    <property type="match status" value="1"/>
</dbReference>
<proteinExistence type="inferred from homology"/>
<comment type="caution">
    <text evidence="5">The sequence shown here is derived from an EMBL/GenBank/DDBJ whole genome shotgun (WGS) entry which is preliminary data.</text>
</comment>
<evidence type="ECO:0000313" key="5">
    <source>
        <dbReference type="EMBL" id="MBY8887781.1"/>
    </source>
</evidence>
<evidence type="ECO:0000256" key="3">
    <source>
        <dbReference type="SAM" id="SignalP"/>
    </source>
</evidence>
<evidence type="ECO:0000256" key="2">
    <source>
        <dbReference type="ARBA" id="ARBA00022801"/>
    </source>
</evidence>
<comment type="similarity">
    <text evidence="1">Belongs to the transglycosylase family. Rpf subfamily.</text>
</comment>
<dbReference type="Proteomes" id="UP001198565">
    <property type="component" value="Unassembled WGS sequence"/>
</dbReference>
<keyword evidence="3" id="KW-0732">Signal</keyword>
<dbReference type="CDD" id="cd13925">
    <property type="entry name" value="RPF"/>
    <property type="match status" value="1"/>
</dbReference>
<keyword evidence="6" id="KW-1185">Reference proteome</keyword>
<gene>
    <name evidence="5" type="ORF">K7472_23490</name>
</gene>
<accession>A0ABS7QX48</accession>
<evidence type="ECO:0000313" key="6">
    <source>
        <dbReference type="Proteomes" id="UP001198565"/>
    </source>
</evidence>
<dbReference type="EMBL" id="JAINVZ010000018">
    <property type="protein sequence ID" value="MBY8887781.1"/>
    <property type="molecule type" value="Genomic_DNA"/>
</dbReference>
<keyword evidence="2" id="KW-0378">Hydrolase</keyword>
<sequence>MFKLNRVSKSVRMTALAAVASTAIAVPVLSATTASAASHPTDAQWTAVAQCESSGNWQNHDSGGNGHYGGLQFSPSSWAAAGGLKYAPRADQATKAEQIAVANTLYGMQGGGAWQCASAGGL</sequence>
<feature type="domain" description="Resuscitation-promoting factor core lysozyme-like" evidence="4">
    <location>
        <begin position="41"/>
        <end position="116"/>
    </location>
</feature>
<reference evidence="5 6" key="1">
    <citation type="submission" date="2021-08" db="EMBL/GenBank/DDBJ databases">
        <title>Streptomyces sp. PTM05 isolated from lichen.</title>
        <authorList>
            <person name="Somphong A."/>
            <person name="Phongsopitanun W."/>
            <person name="Tanasupawat S."/>
        </authorList>
    </citation>
    <scope>NUCLEOTIDE SEQUENCE [LARGE SCALE GENOMIC DNA]</scope>
    <source>
        <strain evidence="5 6">Ptm05</strain>
    </source>
</reference>
<protein>
    <submittedName>
        <fullName evidence="5">Transglycosylase family protein</fullName>
    </submittedName>
</protein>
<feature type="signal peptide" evidence="3">
    <location>
        <begin position="1"/>
        <end position="36"/>
    </location>
</feature>
<organism evidence="5 6">
    <name type="scientific">Streptantibioticus parmotrematis</name>
    <dbReference type="NCBI Taxonomy" id="2873249"/>
    <lineage>
        <taxon>Bacteria</taxon>
        <taxon>Bacillati</taxon>
        <taxon>Actinomycetota</taxon>
        <taxon>Actinomycetes</taxon>
        <taxon>Kitasatosporales</taxon>
        <taxon>Streptomycetaceae</taxon>
        <taxon>Streptantibioticus</taxon>
    </lineage>
</organism>
<evidence type="ECO:0000256" key="1">
    <source>
        <dbReference type="ARBA" id="ARBA00010830"/>
    </source>
</evidence>
<dbReference type="SUPFAM" id="SSF53955">
    <property type="entry name" value="Lysozyme-like"/>
    <property type="match status" value="1"/>
</dbReference>
<name>A0ABS7QX48_9ACTN</name>
<dbReference type="InterPro" id="IPR010618">
    <property type="entry name" value="RPF"/>
</dbReference>
<evidence type="ECO:0000259" key="4">
    <source>
        <dbReference type="Pfam" id="PF06737"/>
    </source>
</evidence>
<dbReference type="InterPro" id="IPR023346">
    <property type="entry name" value="Lysozyme-like_dom_sf"/>
</dbReference>